<evidence type="ECO:0000313" key="2">
    <source>
        <dbReference type="Proteomes" id="UP000051845"/>
    </source>
</evidence>
<dbReference type="Proteomes" id="UP000051845">
    <property type="component" value="Unassembled WGS sequence"/>
</dbReference>
<dbReference type="InterPro" id="IPR036412">
    <property type="entry name" value="HAD-like_sf"/>
</dbReference>
<dbReference type="GO" id="GO:0004713">
    <property type="term" value="F:protein tyrosine kinase activity"/>
    <property type="evidence" value="ECO:0007669"/>
    <property type="project" value="TreeGrafter"/>
</dbReference>
<dbReference type="AlphaFoldDB" id="A0A0R2BFN8"/>
<dbReference type="PANTHER" id="PTHR43434:SF20">
    <property type="entry name" value="5'-NUCLEOTIDASE"/>
    <property type="match status" value="1"/>
</dbReference>
<dbReference type="Gene3D" id="1.10.150.240">
    <property type="entry name" value="Putative phosphatase, domain 2"/>
    <property type="match status" value="1"/>
</dbReference>
<dbReference type="PANTHER" id="PTHR43434">
    <property type="entry name" value="PHOSPHOGLYCOLATE PHOSPHATASE"/>
    <property type="match status" value="1"/>
</dbReference>
<reference evidence="1 2" key="1">
    <citation type="journal article" date="2015" name="Genome Announc.">
        <title>Expanding the biotechnology potential of lactobacilli through comparative genomics of 213 strains and associated genera.</title>
        <authorList>
            <person name="Sun Z."/>
            <person name="Harris H.M."/>
            <person name="McCann A."/>
            <person name="Guo C."/>
            <person name="Argimon S."/>
            <person name="Zhang W."/>
            <person name="Yang X."/>
            <person name="Jeffery I.B."/>
            <person name="Cooney J.C."/>
            <person name="Kagawa T.F."/>
            <person name="Liu W."/>
            <person name="Song Y."/>
            <person name="Salvetti E."/>
            <person name="Wrobel A."/>
            <person name="Rasinkangas P."/>
            <person name="Parkhill J."/>
            <person name="Rea M.C."/>
            <person name="O'Sullivan O."/>
            <person name="Ritari J."/>
            <person name="Douillard F.P."/>
            <person name="Paul Ross R."/>
            <person name="Yang R."/>
            <person name="Briner A.E."/>
            <person name="Felis G.E."/>
            <person name="de Vos W.M."/>
            <person name="Barrangou R."/>
            <person name="Klaenhammer T.R."/>
            <person name="Caufield P.W."/>
            <person name="Cui Y."/>
            <person name="Zhang H."/>
            <person name="O'Toole P.W."/>
        </authorList>
    </citation>
    <scope>NUCLEOTIDE SEQUENCE [LARGE SCALE GENOMIC DNA]</scope>
    <source>
        <strain evidence="1 2">DSM 20515</strain>
    </source>
</reference>
<gene>
    <name evidence="1" type="ORF">FC82_GL002412</name>
</gene>
<dbReference type="InterPro" id="IPR041492">
    <property type="entry name" value="HAD_2"/>
</dbReference>
<organism evidence="1 2">
    <name type="scientific">Secundilactobacillus collinoides DSM 20515 = JCM 1123</name>
    <dbReference type="NCBI Taxonomy" id="1423733"/>
    <lineage>
        <taxon>Bacteria</taxon>
        <taxon>Bacillati</taxon>
        <taxon>Bacillota</taxon>
        <taxon>Bacilli</taxon>
        <taxon>Lactobacillales</taxon>
        <taxon>Lactobacillaceae</taxon>
        <taxon>Secundilactobacillus</taxon>
    </lineage>
</organism>
<proteinExistence type="predicted"/>
<dbReference type="SFLD" id="SFLDS00003">
    <property type="entry name" value="Haloacid_Dehalogenase"/>
    <property type="match status" value="1"/>
</dbReference>
<dbReference type="GO" id="GO:0005829">
    <property type="term" value="C:cytosol"/>
    <property type="evidence" value="ECO:0007669"/>
    <property type="project" value="TreeGrafter"/>
</dbReference>
<evidence type="ECO:0000313" key="1">
    <source>
        <dbReference type="EMBL" id="KRM75227.1"/>
    </source>
</evidence>
<dbReference type="InterPro" id="IPR023198">
    <property type="entry name" value="PGP-like_dom2"/>
</dbReference>
<dbReference type="Pfam" id="PF13419">
    <property type="entry name" value="HAD_2"/>
    <property type="match status" value="1"/>
</dbReference>
<dbReference type="PATRIC" id="fig|1423733.4.peg.2526"/>
<dbReference type="InterPro" id="IPR050155">
    <property type="entry name" value="HAD-like_hydrolase_sf"/>
</dbReference>
<dbReference type="STRING" id="33960.TY91_14950"/>
<dbReference type="SFLD" id="SFLDG01129">
    <property type="entry name" value="C1.5:_HAD__Beta-PGM__Phosphata"/>
    <property type="match status" value="1"/>
</dbReference>
<dbReference type="InterPro" id="IPR023214">
    <property type="entry name" value="HAD_sf"/>
</dbReference>
<name>A0A0R2BFN8_SECCO</name>
<sequence>MIKTVLFDLDGTIINSEQGILNAIKYAVHKLNRPTMDDATLRQFIGPSLVGGFQTIAGYTHEEAVEATEAYREYYRDSGLFEDEVYARIPEALGDLQQQYDFYIATAKPESFAEQIIDHFHLDGYFKGIYGATFDETRIKKADIIGYALNDIGITDSREAVMVGDRDSDILGGHSNALAGIGVTYGFGSLAELQAAKSEQIIASPTELPAAVLALN</sequence>
<keyword evidence="1" id="KW-0378">Hydrolase</keyword>
<dbReference type="Gene3D" id="3.40.50.1000">
    <property type="entry name" value="HAD superfamily/HAD-like"/>
    <property type="match status" value="1"/>
</dbReference>
<dbReference type="GO" id="GO:0016787">
    <property type="term" value="F:hydrolase activity"/>
    <property type="evidence" value="ECO:0007669"/>
    <property type="project" value="UniProtKB-KW"/>
</dbReference>
<dbReference type="SUPFAM" id="SSF56784">
    <property type="entry name" value="HAD-like"/>
    <property type="match status" value="1"/>
</dbReference>
<dbReference type="RefSeq" id="WP_056996869.1">
    <property type="nucleotide sequence ID" value="NZ_AYYR01000054.1"/>
</dbReference>
<dbReference type="EMBL" id="AYYR01000054">
    <property type="protein sequence ID" value="KRM75227.1"/>
    <property type="molecule type" value="Genomic_DNA"/>
</dbReference>
<comment type="caution">
    <text evidence="1">The sequence shown here is derived from an EMBL/GenBank/DDBJ whole genome shotgun (WGS) entry which is preliminary data.</text>
</comment>
<protein>
    <submittedName>
        <fullName evidence="1">HAD-superfamily hydrolase, subfamily IA, variant 1</fullName>
    </submittedName>
</protein>
<accession>A0A0R2BFN8</accession>